<name>A0A1H0IA72_9BACI</name>
<evidence type="ECO:0000313" key="2">
    <source>
        <dbReference type="Proteomes" id="UP000198778"/>
    </source>
</evidence>
<dbReference type="Proteomes" id="UP000198778">
    <property type="component" value="Unassembled WGS sequence"/>
</dbReference>
<reference evidence="2" key="1">
    <citation type="submission" date="2016-10" db="EMBL/GenBank/DDBJ databases">
        <authorList>
            <person name="Varghese N."/>
            <person name="Submissions S."/>
        </authorList>
    </citation>
    <scope>NUCLEOTIDE SEQUENCE [LARGE SCALE GENOMIC DNA]</scope>
    <source>
        <strain evidence="2">CGMCC 1.10369</strain>
    </source>
</reference>
<evidence type="ECO:0000313" key="1">
    <source>
        <dbReference type="EMBL" id="SDO28283.1"/>
    </source>
</evidence>
<dbReference type="AlphaFoldDB" id="A0A1H0IA72"/>
<organism evidence="1 2">
    <name type="scientific">Alkalicoccus daliensis</name>
    <dbReference type="NCBI Taxonomy" id="745820"/>
    <lineage>
        <taxon>Bacteria</taxon>
        <taxon>Bacillati</taxon>
        <taxon>Bacillota</taxon>
        <taxon>Bacilli</taxon>
        <taxon>Bacillales</taxon>
        <taxon>Bacillaceae</taxon>
        <taxon>Alkalicoccus</taxon>
    </lineage>
</organism>
<dbReference type="RefSeq" id="WP_090843559.1">
    <property type="nucleotide sequence ID" value="NZ_FNIL01000010.1"/>
</dbReference>
<protein>
    <submittedName>
        <fullName evidence="1">Uncharacterized protein</fullName>
    </submittedName>
</protein>
<sequence length="105" mass="12769">MNLIASHPYYKVEREVSSIDQRNVEYERMLYLYEDRLVTHRREFPTEIIFDMSHREMSGEDSLLYVHSSRGVYSYPVKEDPAEFIQAFKKLEKRILEKEARKYDK</sequence>
<dbReference type="STRING" id="745820.SAMN04488053_11065"/>
<proteinExistence type="predicted"/>
<dbReference type="EMBL" id="FNIL01000010">
    <property type="protein sequence ID" value="SDO28283.1"/>
    <property type="molecule type" value="Genomic_DNA"/>
</dbReference>
<gene>
    <name evidence="1" type="ORF">SAMN04488053_11065</name>
</gene>
<accession>A0A1H0IA72</accession>
<dbReference type="OrthoDB" id="2691759at2"/>
<keyword evidence="2" id="KW-1185">Reference proteome</keyword>